<protein>
    <submittedName>
        <fullName evidence="1">GDYXXLXY protein</fullName>
    </submittedName>
</protein>
<name>A0A1I3T9S0_9FLAO</name>
<dbReference type="InterPro" id="IPR025833">
    <property type="entry name" value="GDYXXLXY"/>
</dbReference>
<sequence>MKTIYLFILFVVLALIQLSVPATMVFKNQSVLNSGTAYKFRTRPIDPTDPFRGKYITLSFDMNNAVTADTLWQNRSDIYVYLKTDSLGYAAVKSVSPFKTNTDDDFVIAQTYGYYQKSNVIDFMLPFDRFYMEESKAYPAEMAYRKASRQGLSNNTYALVYVKNGYSVLEDVFINDVPIGTYVELQKTTD</sequence>
<dbReference type="Pfam" id="PF14345">
    <property type="entry name" value="GDYXXLXY"/>
    <property type="match status" value="1"/>
</dbReference>
<dbReference type="RefSeq" id="WP_090842401.1">
    <property type="nucleotide sequence ID" value="NZ_FORM01000015.1"/>
</dbReference>
<organism evidence="1 2">
    <name type="scientific">Olleya namhaensis</name>
    <dbReference type="NCBI Taxonomy" id="1144750"/>
    <lineage>
        <taxon>Bacteria</taxon>
        <taxon>Pseudomonadati</taxon>
        <taxon>Bacteroidota</taxon>
        <taxon>Flavobacteriia</taxon>
        <taxon>Flavobacteriales</taxon>
        <taxon>Flavobacteriaceae</taxon>
    </lineage>
</organism>
<dbReference type="EMBL" id="FORM01000015">
    <property type="protein sequence ID" value="SFJ66247.1"/>
    <property type="molecule type" value="Genomic_DNA"/>
</dbReference>
<reference evidence="2" key="1">
    <citation type="submission" date="2016-10" db="EMBL/GenBank/DDBJ databases">
        <authorList>
            <person name="Varghese N."/>
            <person name="Submissions S."/>
        </authorList>
    </citation>
    <scope>NUCLEOTIDE SEQUENCE [LARGE SCALE GENOMIC DNA]</scope>
    <source>
        <strain evidence="2">DSM 28881</strain>
    </source>
</reference>
<dbReference type="Proteomes" id="UP000199559">
    <property type="component" value="Unassembled WGS sequence"/>
</dbReference>
<proteinExistence type="predicted"/>
<dbReference type="STRING" id="1144750.SAMN05443431_1157"/>
<gene>
    <name evidence="1" type="ORF">SAMN05443431_1157</name>
</gene>
<accession>A0A1I3T9S0</accession>
<evidence type="ECO:0000313" key="2">
    <source>
        <dbReference type="Proteomes" id="UP000199559"/>
    </source>
</evidence>
<evidence type="ECO:0000313" key="1">
    <source>
        <dbReference type="EMBL" id="SFJ66247.1"/>
    </source>
</evidence>
<keyword evidence="2" id="KW-1185">Reference proteome</keyword>
<dbReference type="AlphaFoldDB" id="A0A1I3T9S0"/>